<feature type="compositionally biased region" description="Low complexity" evidence="1">
    <location>
        <begin position="286"/>
        <end position="301"/>
    </location>
</feature>
<feature type="compositionally biased region" description="Gly residues" evidence="1">
    <location>
        <begin position="302"/>
        <end position="331"/>
    </location>
</feature>
<evidence type="ECO:0000313" key="3">
    <source>
        <dbReference type="Proteomes" id="UP000218209"/>
    </source>
</evidence>
<feature type="compositionally biased region" description="Low complexity" evidence="1">
    <location>
        <begin position="262"/>
        <end position="272"/>
    </location>
</feature>
<feature type="region of interest" description="Disordered" evidence="1">
    <location>
        <begin position="197"/>
        <end position="358"/>
    </location>
</feature>
<evidence type="ECO:0000256" key="1">
    <source>
        <dbReference type="SAM" id="MobiDB-lite"/>
    </source>
</evidence>
<dbReference type="AlphaFoldDB" id="A0A1X6P081"/>
<accession>A0A1X6P081</accession>
<dbReference type="EMBL" id="KV918955">
    <property type="protein sequence ID" value="OSX74279.1"/>
    <property type="molecule type" value="Genomic_DNA"/>
</dbReference>
<feature type="compositionally biased region" description="Acidic residues" evidence="1">
    <location>
        <begin position="228"/>
        <end position="240"/>
    </location>
</feature>
<organism evidence="2 3">
    <name type="scientific">Porphyra umbilicalis</name>
    <name type="common">Purple laver</name>
    <name type="synonym">Red alga</name>
    <dbReference type="NCBI Taxonomy" id="2786"/>
    <lineage>
        <taxon>Eukaryota</taxon>
        <taxon>Rhodophyta</taxon>
        <taxon>Bangiophyceae</taxon>
        <taxon>Bangiales</taxon>
        <taxon>Bangiaceae</taxon>
        <taxon>Porphyra</taxon>
    </lineage>
</organism>
<dbReference type="Proteomes" id="UP000218209">
    <property type="component" value="Unassembled WGS sequence"/>
</dbReference>
<feature type="compositionally biased region" description="Low complexity" evidence="1">
    <location>
        <begin position="206"/>
        <end position="227"/>
    </location>
</feature>
<proteinExistence type="predicted"/>
<reference evidence="2 3" key="1">
    <citation type="submission" date="2017-03" db="EMBL/GenBank/DDBJ databases">
        <title>WGS assembly of Porphyra umbilicalis.</title>
        <authorList>
            <person name="Brawley S.H."/>
            <person name="Blouin N.A."/>
            <person name="Ficko-Blean E."/>
            <person name="Wheeler G.L."/>
            <person name="Lohr M."/>
            <person name="Goodson H.V."/>
            <person name="Jenkins J.W."/>
            <person name="Blaby-Haas C.E."/>
            <person name="Helliwell K.E."/>
            <person name="Chan C."/>
            <person name="Marriage T."/>
            <person name="Bhattacharya D."/>
            <person name="Klein A.S."/>
            <person name="Badis Y."/>
            <person name="Brodie J."/>
            <person name="Cao Y."/>
            <person name="Collen J."/>
            <person name="Dittami S.M."/>
            <person name="Gachon C.M."/>
            <person name="Green B.R."/>
            <person name="Karpowicz S."/>
            <person name="Kim J.W."/>
            <person name="Kudahl U."/>
            <person name="Lin S."/>
            <person name="Michel G."/>
            <person name="Mittag M."/>
            <person name="Olson B.J."/>
            <person name="Pangilinan J."/>
            <person name="Peng Y."/>
            <person name="Qiu H."/>
            <person name="Shu S."/>
            <person name="Singer J.T."/>
            <person name="Smith A.G."/>
            <person name="Sprecher B.N."/>
            <person name="Wagner V."/>
            <person name="Wang W."/>
            <person name="Wang Z.-Y."/>
            <person name="Yan J."/>
            <person name="Yarish C."/>
            <person name="Zoeuner-Riek S."/>
            <person name="Zhuang Y."/>
            <person name="Zou Y."/>
            <person name="Lindquist E.A."/>
            <person name="Grimwood J."/>
            <person name="Barry K."/>
            <person name="Rokhsar D.S."/>
            <person name="Schmutz J."/>
            <person name="Stiller J.W."/>
            <person name="Grossman A.R."/>
            <person name="Prochnik S.E."/>
        </authorList>
    </citation>
    <scope>NUCLEOTIDE SEQUENCE [LARGE SCALE GENOMIC DNA]</scope>
    <source>
        <strain evidence="2">4086291</strain>
    </source>
</reference>
<name>A0A1X6P081_PORUM</name>
<gene>
    <name evidence="2" type="ORF">BU14_0297s0006</name>
</gene>
<sequence>MAELSAGHHLWSDAVQTYTVRNLALRLFHGRPDVSGRLIRLGCLFSEAARAGFLGDQFSGTGLPPTDDRTPVTAKADRGAYEAIVNLANFCTTFGLDVACTRAVVAQSVHVAERGNHHLVHSTLTAVKNDWQKHAVSATHGGKKTTLVTYAGYTRRFCAWGAETASTGGGLMPLNRHVVVSWLEVEARRCLVRKAPRRRGRGGATAGARARGTAVADAEGSESSSGDSADDLADAGDTDLDAGPARKRPRTAVTDVSAGVTATGRRGVASTARRGRGGAAAGRGRGSNATAGRGSRGAAEAGQGGCGGEAAGRGQRGGCATGRGGKAGTLWGGDHADGPRQGVVGAAGTVGRPRNRPTMARLPTRTLHQTLRHQHVSQRVLVKGRWTGRRPMERLRAAGVHRRAPRLI</sequence>
<protein>
    <submittedName>
        <fullName evidence="2">Uncharacterized protein</fullName>
    </submittedName>
</protein>
<keyword evidence="3" id="KW-1185">Reference proteome</keyword>
<evidence type="ECO:0000313" key="2">
    <source>
        <dbReference type="EMBL" id="OSX74279.1"/>
    </source>
</evidence>